<dbReference type="OrthoDB" id="6160625at2"/>
<comment type="caution">
    <text evidence="1">The sequence shown here is derived from an EMBL/GenBank/DDBJ whole genome shotgun (WGS) entry which is preliminary data.</text>
</comment>
<sequence>MIRKHLIIFVVSLMGFVGATQAYSQDLIFKENNRIMVVSLEELRRLANEEVTRYAPFRRKEVTFRGYYLAQLLESRFAYNAKDLRIEAIDGYAVELKDWDRDNWFLVTHEDGEPLTLRNHGPLRLIEVDTADRSPTNLSLYDDWIWMIRSIEVLR</sequence>
<evidence type="ECO:0008006" key="3">
    <source>
        <dbReference type="Google" id="ProtNLM"/>
    </source>
</evidence>
<dbReference type="InterPro" id="IPR036374">
    <property type="entry name" value="OxRdtase_Mopterin-bd_sf"/>
</dbReference>
<dbReference type="Proteomes" id="UP000315901">
    <property type="component" value="Unassembled WGS sequence"/>
</dbReference>
<name>A0A501WPA2_9GAMM</name>
<reference evidence="1 2" key="1">
    <citation type="submission" date="2019-06" db="EMBL/GenBank/DDBJ databases">
        <title>A novel bacterium of genus Marinomonas, isolated from coastal sand.</title>
        <authorList>
            <person name="Huang H."/>
            <person name="Mo K."/>
            <person name="Hu Y."/>
        </authorList>
    </citation>
    <scope>NUCLEOTIDE SEQUENCE [LARGE SCALE GENOMIC DNA]</scope>
    <source>
        <strain evidence="1 2">HB171799</strain>
    </source>
</reference>
<keyword evidence="2" id="KW-1185">Reference proteome</keyword>
<evidence type="ECO:0000313" key="1">
    <source>
        <dbReference type="EMBL" id="TPE51583.1"/>
    </source>
</evidence>
<organism evidence="1 2">
    <name type="scientific">Maribrevibacterium harenarium</name>
    <dbReference type="NCBI Taxonomy" id="2589817"/>
    <lineage>
        <taxon>Bacteria</taxon>
        <taxon>Pseudomonadati</taxon>
        <taxon>Pseudomonadota</taxon>
        <taxon>Gammaproteobacteria</taxon>
        <taxon>Oceanospirillales</taxon>
        <taxon>Oceanospirillaceae</taxon>
        <taxon>Maribrevibacterium</taxon>
    </lineage>
</organism>
<protein>
    <recommendedName>
        <fullName evidence="3">Oxidoreductase molybdopterin-binding domain-containing protein</fullName>
    </recommendedName>
</protein>
<evidence type="ECO:0000313" key="2">
    <source>
        <dbReference type="Proteomes" id="UP000315901"/>
    </source>
</evidence>
<dbReference type="EMBL" id="VFRR01000015">
    <property type="protein sequence ID" value="TPE51583.1"/>
    <property type="molecule type" value="Genomic_DNA"/>
</dbReference>
<dbReference type="SUPFAM" id="SSF56524">
    <property type="entry name" value="Oxidoreductase molybdopterin-binding domain"/>
    <property type="match status" value="1"/>
</dbReference>
<gene>
    <name evidence="1" type="ORF">FJM67_09310</name>
</gene>
<dbReference type="RefSeq" id="WP_140588691.1">
    <property type="nucleotide sequence ID" value="NZ_VFRR01000015.1"/>
</dbReference>
<accession>A0A501WPA2</accession>
<dbReference type="AlphaFoldDB" id="A0A501WPA2"/>
<proteinExistence type="predicted"/>